<evidence type="ECO:0000256" key="7">
    <source>
        <dbReference type="ARBA" id="ARBA00022694"/>
    </source>
</evidence>
<dbReference type="Proteomes" id="UP001197875">
    <property type="component" value="Unassembled WGS sequence"/>
</dbReference>
<dbReference type="GO" id="GO:0006450">
    <property type="term" value="P:regulation of translational fidelity"/>
    <property type="evidence" value="ECO:0007669"/>
    <property type="project" value="TreeGrafter"/>
</dbReference>
<feature type="binding site" evidence="14">
    <location>
        <position position="196"/>
    </location>
    <ligand>
        <name>ATP</name>
        <dbReference type="ChEBI" id="CHEBI:30616"/>
    </ligand>
</feature>
<dbReference type="GO" id="GO:0000049">
    <property type="term" value="F:tRNA binding"/>
    <property type="evidence" value="ECO:0007669"/>
    <property type="project" value="TreeGrafter"/>
</dbReference>
<evidence type="ECO:0000256" key="14">
    <source>
        <dbReference type="PIRSR" id="PIRSR004930-1"/>
    </source>
</evidence>
<dbReference type="Pfam" id="PF01300">
    <property type="entry name" value="Sua5_yciO_yrdC"/>
    <property type="match status" value="1"/>
</dbReference>
<keyword evidence="10 13" id="KW-0067">ATP-binding</keyword>
<dbReference type="PROSITE" id="PS51163">
    <property type="entry name" value="YRDC"/>
    <property type="match status" value="1"/>
</dbReference>
<evidence type="ECO:0000259" key="15">
    <source>
        <dbReference type="PROSITE" id="PS51163"/>
    </source>
</evidence>
<evidence type="ECO:0000256" key="3">
    <source>
        <dbReference type="ARBA" id="ARBA00012584"/>
    </source>
</evidence>
<evidence type="ECO:0000256" key="1">
    <source>
        <dbReference type="ARBA" id="ARBA00004496"/>
    </source>
</evidence>
<dbReference type="FunFam" id="3.40.50.11030:FF:000001">
    <property type="entry name" value="Threonylcarbamoyl-AMP synthase"/>
    <property type="match status" value="1"/>
</dbReference>
<feature type="binding site" evidence="14">
    <location>
        <position position="144"/>
    </location>
    <ligand>
        <name>ATP</name>
        <dbReference type="ChEBI" id="CHEBI:30616"/>
    </ligand>
</feature>
<keyword evidence="17" id="KW-1185">Reference proteome</keyword>
<dbReference type="Gene3D" id="3.40.50.11030">
    <property type="entry name" value="Threonylcarbamoyl-AMP synthase, C-terminal domain"/>
    <property type="match status" value="1"/>
</dbReference>
<name>A0AAE3DS53_9FIRM</name>
<feature type="binding site" evidence="14">
    <location>
        <position position="68"/>
    </location>
    <ligand>
        <name>L-threonine</name>
        <dbReference type="ChEBI" id="CHEBI:57926"/>
    </ligand>
</feature>
<feature type="binding site" evidence="14">
    <location>
        <position position="63"/>
    </location>
    <ligand>
        <name>ATP</name>
        <dbReference type="ChEBI" id="CHEBI:30616"/>
    </ligand>
</feature>
<accession>A0AAE3DS53</accession>
<evidence type="ECO:0000256" key="4">
    <source>
        <dbReference type="ARBA" id="ARBA00015492"/>
    </source>
</evidence>
<dbReference type="AlphaFoldDB" id="A0AAE3DS53"/>
<evidence type="ECO:0000256" key="13">
    <source>
        <dbReference type="PIRNR" id="PIRNR004930"/>
    </source>
</evidence>
<dbReference type="PIRSF" id="PIRSF004930">
    <property type="entry name" value="Tln_factor_SUA5"/>
    <property type="match status" value="1"/>
</dbReference>
<dbReference type="InterPro" id="IPR005145">
    <property type="entry name" value="Sua5_C"/>
</dbReference>
<organism evidence="16 17">
    <name type="scientific">Fusicatenibacter faecihominis</name>
    <dbReference type="NCBI Taxonomy" id="2881276"/>
    <lineage>
        <taxon>Bacteria</taxon>
        <taxon>Bacillati</taxon>
        <taxon>Bacillota</taxon>
        <taxon>Clostridia</taxon>
        <taxon>Lachnospirales</taxon>
        <taxon>Lachnospiraceae</taxon>
        <taxon>Fusicatenibacter</taxon>
    </lineage>
</organism>
<keyword evidence="7 13" id="KW-0819">tRNA processing</keyword>
<dbReference type="NCBIfam" id="TIGR00057">
    <property type="entry name" value="L-threonylcarbamoyladenylate synthase"/>
    <property type="match status" value="1"/>
</dbReference>
<dbReference type="InterPro" id="IPR038385">
    <property type="entry name" value="Sua5/YwlC_C"/>
</dbReference>
<feature type="binding site" evidence="14">
    <location>
        <position position="59"/>
    </location>
    <ligand>
        <name>ATP</name>
        <dbReference type="ChEBI" id="CHEBI:30616"/>
    </ligand>
</feature>
<evidence type="ECO:0000256" key="11">
    <source>
        <dbReference type="ARBA" id="ARBA00029774"/>
    </source>
</evidence>
<feature type="binding site" evidence="14">
    <location>
        <position position="122"/>
    </location>
    <ligand>
        <name>L-threonine</name>
        <dbReference type="ChEBI" id="CHEBI:57926"/>
    </ligand>
</feature>
<dbReference type="GO" id="GO:0005737">
    <property type="term" value="C:cytoplasm"/>
    <property type="evidence" value="ECO:0007669"/>
    <property type="project" value="UniProtKB-SubCell"/>
</dbReference>
<evidence type="ECO:0000256" key="12">
    <source>
        <dbReference type="ARBA" id="ARBA00048366"/>
    </source>
</evidence>
<evidence type="ECO:0000256" key="10">
    <source>
        <dbReference type="ARBA" id="ARBA00022840"/>
    </source>
</evidence>
<comment type="function">
    <text evidence="13">Required for the formation of a threonylcarbamoyl group on adenosine at position 37 (t(6)A37) in tRNAs that read codons beginning with adenine.</text>
</comment>
<evidence type="ECO:0000256" key="2">
    <source>
        <dbReference type="ARBA" id="ARBA00007663"/>
    </source>
</evidence>
<dbReference type="EC" id="2.7.7.87" evidence="3 13"/>
<proteinExistence type="inferred from homology"/>
<dbReference type="Gene3D" id="3.90.870.10">
    <property type="entry name" value="DHBP synthase"/>
    <property type="match status" value="1"/>
</dbReference>
<dbReference type="PANTHER" id="PTHR17490">
    <property type="entry name" value="SUA5"/>
    <property type="match status" value="1"/>
</dbReference>
<feature type="domain" description="YrdC-like" evidence="15">
    <location>
        <begin position="14"/>
        <end position="200"/>
    </location>
</feature>
<dbReference type="InterPro" id="IPR006070">
    <property type="entry name" value="Sua5-like_dom"/>
</dbReference>
<evidence type="ECO:0000313" key="16">
    <source>
        <dbReference type="EMBL" id="MCC2189354.1"/>
    </source>
</evidence>
<evidence type="ECO:0000313" key="17">
    <source>
        <dbReference type="Proteomes" id="UP001197875"/>
    </source>
</evidence>
<feature type="binding site" evidence="14">
    <location>
        <position position="142"/>
    </location>
    <ligand>
        <name>L-threonine</name>
        <dbReference type="ChEBI" id="CHEBI:57926"/>
    </ligand>
</feature>
<keyword evidence="9 13" id="KW-0547">Nucleotide-binding</keyword>
<dbReference type="PANTHER" id="PTHR17490:SF16">
    <property type="entry name" value="THREONYLCARBAMOYL-AMP SYNTHASE"/>
    <property type="match status" value="1"/>
</dbReference>
<comment type="similarity">
    <text evidence="2 13">Belongs to the SUA5 family.</text>
</comment>
<evidence type="ECO:0000256" key="5">
    <source>
        <dbReference type="ARBA" id="ARBA00022490"/>
    </source>
</evidence>
<keyword evidence="8 13" id="KW-0548">Nucleotidyltransferase</keyword>
<dbReference type="InterPro" id="IPR050156">
    <property type="entry name" value="TC-AMP_synthase_SUA5"/>
</dbReference>
<evidence type="ECO:0000256" key="9">
    <source>
        <dbReference type="ARBA" id="ARBA00022741"/>
    </source>
</evidence>
<evidence type="ECO:0000256" key="8">
    <source>
        <dbReference type="ARBA" id="ARBA00022695"/>
    </source>
</evidence>
<keyword evidence="6 13" id="KW-0808">Transferase</keyword>
<dbReference type="GO" id="GO:0008033">
    <property type="term" value="P:tRNA processing"/>
    <property type="evidence" value="ECO:0007669"/>
    <property type="project" value="UniProtKB-KW"/>
</dbReference>
<feature type="binding site" evidence="14">
    <location>
        <position position="118"/>
    </location>
    <ligand>
        <name>ATP</name>
        <dbReference type="ChEBI" id="CHEBI:30616"/>
    </ligand>
</feature>
<reference evidence="16 17" key="1">
    <citation type="submission" date="2021-10" db="EMBL/GenBank/DDBJ databases">
        <title>Anaerobic single-cell dispensing facilitates the cultivation of human gut bacteria.</title>
        <authorList>
            <person name="Afrizal A."/>
        </authorList>
    </citation>
    <scope>NUCLEOTIDE SEQUENCE [LARGE SCALE GENOMIC DNA]</scope>
    <source>
        <strain evidence="16 17">CLA-AA-H277</strain>
    </source>
</reference>
<dbReference type="FunFam" id="3.90.870.10:FF:000009">
    <property type="entry name" value="Threonylcarbamoyl-AMP synthase, putative"/>
    <property type="match status" value="1"/>
</dbReference>
<gene>
    <name evidence="16" type="ORF">LKD71_05945</name>
</gene>
<dbReference type="GO" id="GO:0003725">
    <property type="term" value="F:double-stranded RNA binding"/>
    <property type="evidence" value="ECO:0007669"/>
    <property type="project" value="UniProtKB-UniRule"/>
</dbReference>
<protein>
    <recommendedName>
        <fullName evidence="4 13">Threonylcarbamoyl-AMP synthase</fullName>
        <shortName evidence="13">TC-AMP synthase</shortName>
        <ecNumber evidence="3 13">2.7.7.87</ecNumber>
    </recommendedName>
    <alternativeName>
        <fullName evidence="11 13">L-threonylcarbamoyladenylate synthase</fullName>
    </alternativeName>
</protein>
<dbReference type="InterPro" id="IPR010923">
    <property type="entry name" value="T(6)A37_SUA5"/>
</dbReference>
<dbReference type="RefSeq" id="WP_178046529.1">
    <property type="nucleotide sequence ID" value="NZ_JAJEPR010000007.1"/>
</dbReference>
<feature type="binding site" evidence="14">
    <location>
        <position position="36"/>
    </location>
    <ligand>
        <name>L-threonine</name>
        <dbReference type="ChEBI" id="CHEBI:57926"/>
    </ligand>
</feature>
<dbReference type="GO" id="GO:0005524">
    <property type="term" value="F:ATP binding"/>
    <property type="evidence" value="ECO:0007669"/>
    <property type="project" value="UniProtKB-UniRule"/>
</dbReference>
<keyword evidence="5 13" id="KW-0963">Cytoplasm</keyword>
<comment type="catalytic activity">
    <reaction evidence="12 13">
        <text>L-threonine + hydrogencarbonate + ATP = L-threonylcarbamoyladenylate + diphosphate + H2O</text>
        <dbReference type="Rhea" id="RHEA:36407"/>
        <dbReference type="ChEBI" id="CHEBI:15377"/>
        <dbReference type="ChEBI" id="CHEBI:17544"/>
        <dbReference type="ChEBI" id="CHEBI:30616"/>
        <dbReference type="ChEBI" id="CHEBI:33019"/>
        <dbReference type="ChEBI" id="CHEBI:57926"/>
        <dbReference type="ChEBI" id="CHEBI:73682"/>
        <dbReference type="EC" id="2.7.7.87"/>
    </reaction>
</comment>
<feature type="binding site" evidence="14">
    <location>
        <position position="182"/>
    </location>
    <ligand>
        <name>L-threonine</name>
        <dbReference type="ChEBI" id="CHEBI:57926"/>
    </ligand>
</feature>
<dbReference type="GO" id="GO:0061710">
    <property type="term" value="F:L-threonylcarbamoyladenylate synthase"/>
    <property type="evidence" value="ECO:0007669"/>
    <property type="project" value="UniProtKB-EC"/>
</dbReference>
<comment type="caution">
    <text evidence="16">The sequence shown here is derived from an EMBL/GenBank/DDBJ whole genome shotgun (WGS) entry which is preliminary data.</text>
</comment>
<comment type="subcellular location">
    <subcellularLocation>
        <location evidence="1 13">Cytoplasm</location>
    </subcellularLocation>
</comment>
<evidence type="ECO:0000256" key="6">
    <source>
        <dbReference type="ARBA" id="ARBA00022679"/>
    </source>
</evidence>
<dbReference type="EMBL" id="JAJEPR010000007">
    <property type="protein sequence ID" value="MCC2189354.1"/>
    <property type="molecule type" value="Genomic_DNA"/>
</dbReference>
<feature type="binding site" evidence="14">
    <location>
        <position position="237"/>
    </location>
    <ligand>
        <name>ATP</name>
        <dbReference type="ChEBI" id="CHEBI:30616"/>
    </ligand>
</feature>
<dbReference type="SUPFAM" id="SSF55821">
    <property type="entry name" value="YrdC/RibB"/>
    <property type="match status" value="1"/>
</dbReference>
<sequence>MENIIYTICAKADEASIRQAGQILKRGGLVAFPTETVYGLGADALNEDAAAKIYAAKGRPSDNPLIVHITERKMLDAIVSEVSPQAELLMEKFWPGPMTLIFKKSDLVPYGTTGGLDTVAVRMPSHPIARAVIDAGGGYIAAPSANTSGRPSPTKASHVEEDLCGKIDMILDGGEVDIGLESTIVDVSTDQPMILRPGYISQAMLKEVIGPVEIDRALLLDSSKAHPKAPGMKYKHYAPKADLKIVEGREDEVIAAINRLVEQGNKAGEKVGVIATEETKGLYEGGIVKSIGSRKDELSIARHLFGILRDFDELKVDRIYSEAFDTPRMGQAIMNRLMKAAGHQVISLGEKKDEKV</sequence>
<dbReference type="Pfam" id="PF03481">
    <property type="entry name" value="Sua5_C"/>
    <property type="match status" value="1"/>
</dbReference>
<dbReference type="InterPro" id="IPR017945">
    <property type="entry name" value="DHBP_synth_RibB-like_a/b_dom"/>
</dbReference>
<feature type="binding site" evidence="14">
    <location>
        <position position="152"/>
    </location>
    <ligand>
        <name>ATP</name>
        <dbReference type="ChEBI" id="CHEBI:30616"/>
    </ligand>
</feature>